<dbReference type="OrthoDB" id="74360at2759"/>
<evidence type="ECO:0000313" key="2">
    <source>
        <dbReference type="EMBL" id="KOS22571.1"/>
    </source>
</evidence>
<proteinExistence type="inferred from homology"/>
<keyword evidence="3" id="KW-1185">Reference proteome</keyword>
<dbReference type="AlphaFoldDB" id="A0A0M8N955"/>
<evidence type="ECO:0000313" key="3">
    <source>
        <dbReference type="Proteomes" id="UP000053831"/>
    </source>
</evidence>
<accession>A0A0M8N955</accession>
<dbReference type="InterPro" id="IPR051209">
    <property type="entry name" value="FAD-bind_Monooxygenase_sf"/>
</dbReference>
<keyword evidence="2" id="KW-0560">Oxidoreductase</keyword>
<dbReference type="PANTHER" id="PTHR42877:SF5">
    <property type="entry name" value="L-ORNITHINE N(5)-MONOOXYGENASE-RELATED"/>
    <property type="match status" value="1"/>
</dbReference>
<dbReference type="InterPro" id="IPR036188">
    <property type="entry name" value="FAD/NAD-bd_sf"/>
</dbReference>
<reference evidence="2 3" key="1">
    <citation type="submission" date="2015-07" db="EMBL/GenBank/DDBJ databases">
        <title>The genome of the fungus Escovopsis weberi, a specialized disease agent of ant agriculture.</title>
        <authorList>
            <person name="de Man T.J."/>
            <person name="Stajich J.E."/>
            <person name="Kubicek C.P."/>
            <person name="Chenthamara K."/>
            <person name="Atanasova L."/>
            <person name="Druzhinina I.S."/>
            <person name="Birnbaum S."/>
            <person name="Barribeau S.M."/>
            <person name="Teiling C."/>
            <person name="Suen G."/>
            <person name="Currie C."/>
            <person name="Gerardo N.M."/>
        </authorList>
    </citation>
    <scope>NUCLEOTIDE SEQUENCE [LARGE SCALE GENOMIC DNA]</scope>
</reference>
<dbReference type="EMBL" id="LGSR01000006">
    <property type="protein sequence ID" value="KOS22571.1"/>
    <property type="molecule type" value="Genomic_DNA"/>
</dbReference>
<dbReference type="GO" id="GO:0004497">
    <property type="term" value="F:monooxygenase activity"/>
    <property type="evidence" value="ECO:0007669"/>
    <property type="project" value="UniProtKB-KW"/>
</dbReference>
<dbReference type="PANTHER" id="PTHR42877">
    <property type="entry name" value="L-ORNITHINE N(5)-MONOOXYGENASE-RELATED"/>
    <property type="match status" value="1"/>
</dbReference>
<protein>
    <submittedName>
        <fullName evidence="2">Putative monooxygenase</fullName>
    </submittedName>
</protein>
<organism evidence="2 3">
    <name type="scientific">Escovopsis weberi</name>
    <dbReference type="NCBI Taxonomy" id="150374"/>
    <lineage>
        <taxon>Eukaryota</taxon>
        <taxon>Fungi</taxon>
        <taxon>Dikarya</taxon>
        <taxon>Ascomycota</taxon>
        <taxon>Pezizomycotina</taxon>
        <taxon>Sordariomycetes</taxon>
        <taxon>Hypocreomycetidae</taxon>
        <taxon>Hypocreales</taxon>
        <taxon>Hypocreaceae</taxon>
        <taxon>Escovopsis</taxon>
    </lineage>
</organism>
<comment type="caution">
    <text evidence="2">The sequence shown here is derived from an EMBL/GenBank/DDBJ whole genome shotgun (WGS) entry which is preliminary data.</text>
</comment>
<sequence length="231" mass="25891">MARRNMAECHVPEKYWSILTPTYTPGCKRMVFSVDYLQCLQNPKVNLVQDTIASLTESDVVTASGASFEADVIILCHGFKAGTFYYPMTGRGGVTPSEHWDVAGGPSCYKGCAMNGFPNFFAIRGPNVSSGHQSLIWFIEATTALILNVAGPLIKGDVDVVEVASKAEQSYVSRVQAACQRGFWGRDCHTFYVTDKGWNHTVYPWTPYWLYFHRFVNKSHWVVTPRAIKEE</sequence>
<keyword evidence="2" id="KW-0503">Monooxygenase</keyword>
<evidence type="ECO:0000256" key="1">
    <source>
        <dbReference type="ARBA" id="ARBA00010139"/>
    </source>
</evidence>
<dbReference type="STRING" id="150374.A0A0M8N955"/>
<gene>
    <name evidence="2" type="ORF">ESCO_001709</name>
</gene>
<comment type="similarity">
    <text evidence="1">Belongs to the FAD-binding monooxygenase family.</text>
</comment>
<dbReference type="Proteomes" id="UP000053831">
    <property type="component" value="Unassembled WGS sequence"/>
</dbReference>
<name>A0A0M8N955_ESCWE</name>
<dbReference type="Gene3D" id="3.50.50.60">
    <property type="entry name" value="FAD/NAD(P)-binding domain"/>
    <property type="match status" value="1"/>
</dbReference>
<dbReference type="SUPFAM" id="SSF51905">
    <property type="entry name" value="FAD/NAD(P)-binding domain"/>
    <property type="match status" value="1"/>
</dbReference>